<accession>A0AAV7LH73</accession>
<dbReference type="Pfam" id="PF19256">
    <property type="entry name" value="LAIKA"/>
    <property type="match status" value="1"/>
</dbReference>
<keyword evidence="1 2" id="KW-0175">Coiled coil</keyword>
<dbReference type="Pfam" id="PF14443">
    <property type="entry name" value="DBC1"/>
    <property type="match status" value="1"/>
</dbReference>
<evidence type="ECO:0000313" key="5">
    <source>
        <dbReference type="EMBL" id="KAJ1090821.1"/>
    </source>
</evidence>
<dbReference type="AlphaFoldDB" id="A0AAV7LH73"/>
<proteinExistence type="predicted"/>
<evidence type="ECO:0000313" key="6">
    <source>
        <dbReference type="Proteomes" id="UP001066276"/>
    </source>
</evidence>
<feature type="compositionally biased region" description="Polar residues" evidence="3">
    <location>
        <begin position="518"/>
        <end position="529"/>
    </location>
</feature>
<feature type="region of interest" description="Disordered" evidence="3">
    <location>
        <begin position="815"/>
        <end position="851"/>
    </location>
</feature>
<evidence type="ECO:0000256" key="1">
    <source>
        <dbReference type="ARBA" id="ARBA00023054"/>
    </source>
</evidence>
<feature type="domain" description="DBC1/CARP1 catalytically inactive NUDIX hydrolase" evidence="4">
    <location>
        <begin position="237"/>
        <end position="362"/>
    </location>
</feature>
<comment type="caution">
    <text evidence="5">The sequence shown here is derived from an EMBL/GenBank/DDBJ whole genome shotgun (WGS) entry which is preliminary data.</text>
</comment>
<keyword evidence="6" id="KW-1185">Reference proteome</keyword>
<reference evidence="5" key="1">
    <citation type="journal article" date="2022" name="bioRxiv">
        <title>Sequencing and chromosome-scale assembly of the giantPleurodeles waltlgenome.</title>
        <authorList>
            <person name="Brown T."/>
            <person name="Elewa A."/>
            <person name="Iarovenko S."/>
            <person name="Subramanian E."/>
            <person name="Araus A.J."/>
            <person name="Petzold A."/>
            <person name="Susuki M."/>
            <person name="Suzuki K.-i.T."/>
            <person name="Hayashi T."/>
            <person name="Toyoda A."/>
            <person name="Oliveira C."/>
            <person name="Osipova E."/>
            <person name="Leigh N.D."/>
            <person name="Simon A."/>
            <person name="Yun M.H."/>
        </authorList>
    </citation>
    <scope>NUCLEOTIDE SEQUENCE</scope>
    <source>
        <strain evidence="5">20211129_DDA</strain>
        <tissue evidence="5">Liver</tissue>
    </source>
</reference>
<feature type="region of interest" description="Disordered" evidence="3">
    <location>
        <begin position="455"/>
        <end position="538"/>
    </location>
</feature>
<dbReference type="InterPro" id="IPR025224">
    <property type="entry name" value="CCAR1/CCAR2"/>
</dbReference>
<name>A0AAV7LH73_PLEWA</name>
<feature type="compositionally biased region" description="Basic and acidic residues" evidence="3">
    <location>
        <begin position="463"/>
        <end position="482"/>
    </location>
</feature>
<evidence type="ECO:0000256" key="3">
    <source>
        <dbReference type="SAM" id="MobiDB-lite"/>
    </source>
</evidence>
<protein>
    <recommendedName>
        <fullName evidence="4">DBC1/CARP1 catalytically inactive NUDIX hydrolase domain-containing protein</fullName>
    </recommendedName>
</protein>
<gene>
    <name evidence="5" type="ORF">NDU88_003950</name>
</gene>
<dbReference type="GO" id="GO:0006355">
    <property type="term" value="P:regulation of DNA-templated transcription"/>
    <property type="evidence" value="ECO:0007669"/>
    <property type="project" value="InterPro"/>
</dbReference>
<feature type="region of interest" description="Disordered" evidence="3">
    <location>
        <begin position="346"/>
        <end position="375"/>
    </location>
</feature>
<dbReference type="InterPro" id="IPR025954">
    <property type="entry name" value="DBC1/CARP1_inactive_NUDIX"/>
</dbReference>
<evidence type="ECO:0000256" key="2">
    <source>
        <dbReference type="SAM" id="Coils"/>
    </source>
</evidence>
<dbReference type="GO" id="GO:0005634">
    <property type="term" value="C:nucleus"/>
    <property type="evidence" value="ECO:0007669"/>
    <property type="project" value="TreeGrafter"/>
</dbReference>
<dbReference type="PANTHER" id="PTHR14304:SF12">
    <property type="entry name" value="CELL CYCLE AND APOPTOSIS REGULATOR PROTEIN 2"/>
    <property type="match status" value="1"/>
</dbReference>
<dbReference type="Proteomes" id="UP001066276">
    <property type="component" value="Chromosome 11"/>
</dbReference>
<organism evidence="5 6">
    <name type="scientific">Pleurodeles waltl</name>
    <name type="common">Iberian ribbed newt</name>
    <dbReference type="NCBI Taxonomy" id="8319"/>
    <lineage>
        <taxon>Eukaryota</taxon>
        <taxon>Metazoa</taxon>
        <taxon>Chordata</taxon>
        <taxon>Craniata</taxon>
        <taxon>Vertebrata</taxon>
        <taxon>Euteleostomi</taxon>
        <taxon>Amphibia</taxon>
        <taxon>Batrachia</taxon>
        <taxon>Caudata</taxon>
        <taxon>Salamandroidea</taxon>
        <taxon>Salamandridae</taxon>
        <taxon>Pleurodelinae</taxon>
        <taxon>Pleurodeles</taxon>
    </lineage>
</organism>
<feature type="compositionally biased region" description="Basic and acidic residues" evidence="3">
    <location>
        <begin position="818"/>
        <end position="835"/>
    </location>
</feature>
<dbReference type="EMBL" id="JANPWB010000015">
    <property type="protein sequence ID" value="KAJ1090821.1"/>
    <property type="molecule type" value="Genomic_DNA"/>
</dbReference>
<feature type="coiled-coil region" evidence="2">
    <location>
        <begin position="747"/>
        <end position="795"/>
    </location>
</feature>
<dbReference type="InterPro" id="IPR045353">
    <property type="entry name" value="LAIKA"/>
</dbReference>
<dbReference type="SMART" id="SM01122">
    <property type="entry name" value="DBC1"/>
    <property type="match status" value="1"/>
</dbReference>
<evidence type="ECO:0000259" key="4">
    <source>
        <dbReference type="SMART" id="SM01122"/>
    </source>
</evidence>
<sequence length="851" mass="96012">MHMQPLLKSPTPSLLHMASLGPKQGILGAKPQMLFQQQPHRIPSLLSQKPVSLFQTVPHPQIGRPGRFPNQAKGRFNQEIGRWDDLQRGADFDSKKRKQRIVSQQGTVKKPRHERPFYRVPFARHGVSSPFCDTIEIMRRYRNIVIPKDFFDVQLSWLDSFPLSQPLSLKYPCRFQLTEGCEVAPETEDVGTSDQPPSDSDTAFSAKVLLISSPGIEEFYHTCLQFIEDPNSWIENLEHPSKQIQFLLGRKGDEAVPIGGAWSPSLDGPDPETDPLTLVRTAIRCTKALTGIDLSRCTSWLRFAELRYLRPGPSPGVEKVVVFLPDVWSCVPSLVEWEALTQPKPTDLELMPPLPPSPAVKPPLPPSPPPNEDEPVKLVKVAPESVNTSPPVEPAIIIRSTRTFKCTTVSLYAMSEFRKQKEKLSFESAVLAELFQEMLQRDFGYKIYRGLLNLPEVPEPGDTEGKKNVEPEKTAESEKEVEIETPDVLQETQNMAAEAGDRKSLQQEVGDSVDLSHKPSSISSAAQQTDQKDNCKQSADEISLHVDEDMLLLEDQDVFACKLEDSDQRSNASVHSDMDVSHHDLDKDSTTTALLPLESLLGFLYFDQNFCGYIQRRDAEKILLTLGLHLTTDQVRLLVNKVAPRFVCNYRTLKYCREEGMDGTNSEQSVENNFFITGNLGLLNMGTEMSVKQCSAAPEGDLVPYNGTVVNIRNMLERMEHTENGRLQLESKIHSLECKMADSQVRVTSVELENKTVTSEMQALQKRLAEMEQQLKSAENQKYAIQRQLQENNRRLNPLRVELQKIIEKTNYCLNPKQQKDVKDKEVSSTQKDVDVTDEDTKEAQPINETD</sequence>
<dbReference type="PANTHER" id="PTHR14304">
    <property type="entry name" value="CELL DIVISION CYCLE AND APOPTOSIS REGULATOR PROTEIN"/>
    <property type="match status" value="1"/>
</dbReference>
<feature type="compositionally biased region" description="Pro residues" evidence="3">
    <location>
        <begin position="352"/>
        <end position="370"/>
    </location>
</feature>